<dbReference type="Proteomes" id="UP000192501">
    <property type="component" value="Unassembled WGS sequence"/>
</dbReference>
<dbReference type="SUPFAM" id="SSF54495">
    <property type="entry name" value="UBC-like"/>
    <property type="match status" value="1"/>
</dbReference>
<proteinExistence type="predicted"/>
<organism evidence="8 9">
    <name type="scientific">Hepatospora eriocheir</name>
    <dbReference type="NCBI Taxonomy" id="1081669"/>
    <lineage>
        <taxon>Eukaryota</taxon>
        <taxon>Fungi</taxon>
        <taxon>Fungi incertae sedis</taxon>
        <taxon>Microsporidia</taxon>
        <taxon>Hepatosporidae</taxon>
        <taxon>Hepatospora</taxon>
    </lineage>
</organism>
<evidence type="ECO:0000256" key="3">
    <source>
        <dbReference type="ARBA" id="ARBA00022679"/>
    </source>
</evidence>
<accession>A0A1X0QL72</accession>
<evidence type="ECO:0000256" key="2">
    <source>
        <dbReference type="ARBA" id="ARBA00004906"/>
    </source>
</evidence>
<protein>
    <submittedName>
        <fullName evidence="8">UBC11</fullName>
    </submittedName>
</protein>
<name>A0A1X0QL72_9MICR</name>
<dbReference type="GO" id="GO:0005524">
    <property type="term" value="F:ATP binding"/>
    <property type="evidence" value="ECO:0007669"/>
    <property type="project" value="UniProtKB-KW"/>
</dbReference>
<dbReference type="PANTHER" id="PTHR24068">
    <property type="entry name" value="UBIQUITIN-CONJUGATING ENZYME E2"/>
    <property type="match status" value="1"/>
</dbReference>
<dbReference type="PROSITE" id="PS50127">
    <property type="entry name" value="UBC_2"/>
    <property type="match status" value="1"/>
</dbReference>
<dbReference type="InterPro" id="IPR000608">
    <property type="entry name" value="UBC"/>
</dbReference>
<evidence type="ECO:0000313" key="9">
    <source>
        <dbReference type="Proteomes" id="UP000192501"/>
    </source>
</evidence>
<evidence type="ECO:0000256" key="6">
    <source>
        <dbReference type="ARBA" id="ARBA00022840"/>
    </source>
</evidence>
<reference evidence="8 9" key="1">
    <citation type="journal article" date="2017" name="Environ. Microbiol.">
        <title>Decay of the glycolytic pathway and adaptation to intranuclear parasitism within Enterocytozoonidae microsporidia.</title>
        <authorList>
            <person name="Wiredu Boakye D."/>
            <person name="Jaroenlak P."/>
            <person name="Prachumwat A."/>
            <person name="Williams T.A."/>
            <person name="Bateman K.S."/>
            <person name="Itsathitphaisarn O."/>
            <person name="Sritunyalucksana K."/>
            <person name="Paszkiewicz K.H."/>
            <person name="Moore K.A."/>
            <person name="Stentiford G.D."/>
            <person name="Williams B.A."/>
        </authorList>
    </citation>
    <scope>NUCLEOTIDE SEQUENCE [LARGE SCALE GENOMIC DNA]</scope>
    <source>
        <strain evidence="9">canceri</strain>
    </source>
</reference>
<dbReference type="Gene3D" id="3.10.110.10">
    <property type="entry name" value="Ubiquitin Conjugating Enzyme"/>
    <property type="match status" value="1"/>
</dbReference>
<keyword evidence="4" id="KW-0547">Nucleotide-binding</keyword>
<dbReference type="VEuPathDB" id="MicrosporidiaDB:A0H76_246"/>
<comment type="caution">
    <text evidence="8">The sequence shown here is derived from an EMBL/GenBank/DDBJ whole genome shotgun (WGS) entry which is preliminary data.</text>
</comment>
<evidence type="ECO:0000256" key="1">
    <source>
        <dbReference type="ARBA" id="ARBA00000485"/>
    </source>
</evidence>
<sequence length="165" mass="19079">MTFNPSIKRLLREYKYMKELEDSSISAGPISDSDLTQREACIIGPPGTPYADGIFKLAIKFPPDYPFKPPKVTFKTRIYHSNIHNCSICLDILKNNWSPALTIEKVLISITSLLNDQNADDPLFRQAAYDFKENRDEFNRIAREWTRKYASPDRVDKNNSDEQEE</sequence>
<dbReference type="VEuPathDB" id="MicrosporidiaDB:HERIO_1497"/>
<dbReference type="AlphaFoldDB" id="A0A1X0QL72"/>
<evidence type="ECO:0000256" key="4">
    <source>
        <dbReference type="ARBA" id="ARBA00022741"/>
    </source>
</evidence>
<evidence type="ECO:0000313" key="8">
    <source>
        <dbReference type="EMBL" id="ORE00532.1"/>
    </source>
</evidence>
<dbReference type="Pfam" id="PF00179">
    <property type="entry name" value="UQ_con"/>
    <property type="match status" value="1"/>
</dbReference>
<comment type="pathway">
    <text evidence="2">Protein modification; protein ubiquitination.</text>
</comment>
<feature type="domain" description="UBC core" evidence="7">
    <location>
        <begin position="5"/>
        <end position="151"/>
    </location>
</feature>
<gene>
    <name evidence="8" type="primary">UBC11</name>
    <name evidence="8" type="ORF">A0H76_246</name>
</gene>
<keyword evidence="6" id="KW-0067">ATP-binding</keyword>
<keyword evidence="5" id="KW-0833">Ubl conjugation pathway</keyword>
<keyword evidence="3" id="KW-0808">Transferase</keyword>
<dbReference type="FunFam" id="3.10.110.10:FF:000101">
    <property type="entry name" value="Ubiquitin-conjugating enzyme E2 D2"/>
    <property type="match status" value="1"/>
</dbReference>
<comment type="catalytic activity">
    <reaction evidence="1">
        <text>S-ubiquitinyl-[E1 ubiquitin-activating enzyme]-L-cysteine + [E2 ubiquitin-conjugating enzyme]-L-cysteine = [E1 ubiquitin-activating enzyme]-L-cysteine + S-ubiquitinyl-[E2 ubiquitin-conjugating enzyme]-L-cysteine.</text>
        <dbReference type="EC" id="2.3.2.23"/>
    </reaction>
</comment>
<dbReference type="SMART" id="SM00212">
    <property type="entry name" value="UBCc"/>
    <property type="match status" value="1"/>
</dbReference>
<evidence type="ECO:0000256" key="5">
    <source>
        <dbReference type="ARBA" id="ARBA00022786"/>
    </source>
</evidence>
<evidence type="ECO:0000259" key="7">
    <source>
        <dbReference type="PROSITE" id="PS50127"/>
    </source>
</evidence>
<dbReference type="GO" id="GO:0061631">
    <property type="term" value="F:ubiquitin conjugating enzyme activity"/>
    <property type="evidence" value="ECO:0007669"/>
    <property type="project" value="UniProtKB-EC"/>
</dbReference>
<dbReference type="EMBL" id="LTAI01000012">
    <property type="protein sequence ID" value="ORE00532.1"/>
    <property type="molecule type" value="Genomic_DNA"/>
</dbReference>
<dbReference type="InterPro" id="IPR016135">
    <property type="entry name" value="UBQ-conjugating_enzyme/RWD"/>
</dbReference>